<name>A0ABU8YPC0_9CYAN</name>
<keyword evidence="2" id="KW-1185">Reference proteome</keyword>
<sequence length="138" mass="14888">MKKATTIMPSVVFCSTETTSSCNTIVLQPKGCLGGLAVVDFQANLEQALETSALGVVVDLQQVEALALEGITALVIGLELAAILGKSIVFQSMDLASRKSFIVEWSRSREICFGPWGDLFEGELEKFFGVEILRSQPC</sequence>
<organism evidence="1 2">
    <name type="scientific">Microcoleus anatoxicus PTRS2</name>
    <dbReference type="NCBI Taxonomy" id="2705321"/>
    <lineage>
        <taxon>Bacteria</taxon>
        <taxon>Bacillati</taxon>
        <taxon>Cyanobacteriota</taxon>
        <taxon>Cyanophyceae</taxon>
        <taxon>Oscillatoriophycideae</taxon>
        <taxon>Oscillatoriales</taxon>
        <taxon>Microcoleaceae</taxon>
        <taxon>Microcoleus</taxon>
        <taxon>Microcoleus anatoxicus</taxon>
    </lineage>
</organism>
<gene>
    <name evidence="1" type="ORF">WMG39_14600</name>
</gene>
<dbReference type="RefSeq" id="WP_340521122.1">
    <property type="nucleotide sequence ID" value="NZ_JBBLXS010000177.1"/>
</dbReference>
<dbReference type="SUPFAM" id="SSF52091">
    <property type="entry name" value="SpoIIaa-like"/>
    <property type="match status" value="1"/>
</dbReference>
<dbReference type="Proteomes" id="UP001384579">
    <property type="component" value="Unassembled WGS sequence"/>
</dbReference>
<proteinExistence type="predicted"/>
<reference evidence="1 2" key="1">
    <citation type="journal article" date="2020" name="Harmful Algae">
        <title>Molecular and morphological characterization of a novel dihydroanatoxin-a producing Microcoleus species (cyanobacteria) from the Russian River, California, USA.</title>
        <authorList>
            <person name="Conklin K.Y."/>
            <person name="Stancheva R."/>
            <person name="Otten T.G."/>
            <person name="Fadness R."/>
            <person name="Boyer G.L."/>
            <person name="Read B."/>
            <person name="Zhang X."/>
            <person name="Sheath R.G."/>
        </authorList>
    </citation>
    <scope>NUCLEOTIDE SEQUENCE [LARGE SCALE GENOMIC DNA]</scope>
    <source>
        <strain evidence="1 2">PTRS2</strain>
    </source>
</reference>
<evidence type="ECO:0008006" key="3">
    <source>
        <dbReference type="Google" id="ProtNLM"/>
    </source>
</evidence>
<dbReference type="Gene3D" id="3.30.750.24">
    <property type="entry name" value="STAS domain"/>
    <property type="match status" value="1"/>
</dbReference>
<comment type="caution">
    <text evidence="1">The sequence shown here is derived from an EMBL/GenBank/DDBJ whole genome shotgun (WGS) entry which is preliminary data.</text>
</comment>
<evidence type="ECO:0000313" key="2">
    <source>
        <dbReference type="Proteomes" id="UP001384579"/>
    </source>
</evidence>
<dbReference type="EMBL" id="JBBLXS010000177">
    <property type="protein sequence ID" value="MEK0186068.1"/>
    <property type="molecule type" value="Genomic_DNA"/>
</dbReference>
<accession>A0ABU8YPC0</accession>
<dbReference type="InterPro" id="IPR036513">
    <property type="entry name" value="STAS_dom_sf"/>
</dbReference>
<protein>
    <recommendedName>
        <fullName evidence="3">STAS domain-containing protein</fullName>
    </recommendedName>
</protein>
<evidence type="ECO:0000313" key="1">
    <source>
        <dbReference type="EMBL" id="MEK0186068.1"/>
    </source>
</evidence>